<sequence length="262" mass="28127">MINDVSNNAAVLDQYRKPSNSDEPKSNELGRDAFLELMVAQMNNQNPLEPTDNQAFVAQLAQFSTVEGIDKLNTSAESMMARFNSASALQASGMVGQSVIVDGNKTGLLLNGGIVSGYAELEDSAADMVLTIEDKNGQLLEQIPLGSHGEGSMSIRWDGLNLMLDGKIVDVDASKLNRQEYYKDEEGEPVLDANGNKVPMPYPSGEYVFRVNGMVAGKAEELGMQMSSRVDSVTMSKNGGVILNLAGGQSASLDQIKQVLDE</sequence>
<dbReference type="Pfam" id="PF13860">
    <property type="entry name" value="FlgD_ig"/>
    <property type="match status" value="1"/>
</dbReference>
<dbReference type="GO" id="GO:0044781">
    <property type="term" value="P:bacterial-type flagellum organization"/>
    <property type="evidence" value="ECO:0007669"/>
    <property type="project" value="UniProtKB-UniRule"/>
</dbReference>
<feature type="domain" description="FlgD/Vpr Ig-like" evidence="7">
    <location>
        <begin position="114"/>
        <end position="161"/>
    </location>
</feature>
<keyword evidence="9" id="KW-0282">Flagellum</keyword>
<dbReference type="InterPro" id="IPR005648">
    <property type="entry name" value="FlgD"/>
</dbReference>
<evidence type="ECO:0000256" key="5">
    <source>
        <dbReference type="RuleBase" id="RU362076"/>
    </source>
</evidence>
<dbReference type="Pfam" id="PF13861">
    <property type="entry name" value="FLgD_tudor"/>
    <property type="match status" value="1"/>
</dbReference>
<dbReference type="RefSeq" id="WP_228344779.1">
    <property type="nucleotide sequence ID" value="NZ_CP046056.1"/>
</dbReference>
<dbReference type="InterPro" id="IPR025963">
    <property type="entry name" value="FLgD_Tudor"/>
</dbReference>
<comment type="similarity">
    <text evidence="1 5">Belongs to the FlgD family.</text>
</comment>
<feature type="region of interest" description="Disordered" evidence="6">
    <location>
        <begin position="1"/>
        <end position="27"/>
    </location>
</feature>
<dbReference type="Gene3D" id="2.30.30.910">
    <property type="match status" value="1"/>
</dbReference>
<dbReference type="Proteomes" id="UP000596074">
    <property type="component" value="Chromosome"/>
</dbReference>
<feature type="domain" description="FlgD Tudor-like" evidence="8">
    <location>
        <begin position="88"/>
        <end position="257"/>
    </location>
</feature>
<evidence type="ECO:0000256" key="2">
    <source>
        <dbReference type="ARBA" id="ARBA00016013"/>
    </source>
</evidence>
<name>A0A9X7YP02_9GAMM</name>
<gene>
    <name evidence="9" type="ORF">GJQ55_09705</name>
</gene>
<dbReference type="AlphaFoldDB" id="A0A9X7YP02"/>
<keyword evidence="10" id="KW-1185">Reference proteome</keyword>
<keyword evidence="9" id="KW-0966">Cell projection</keyword>
<evidence type="ECO:0000256" key="6">
    <source>
        <dbReference type="SAM" id="MobiDB-lite"/>
    </source>
</evidence>
<dbReference type="EMBL" id="CP046056">
    <property type="protein sequence ID" value="QQD24718.1"/>
    <property type="molecule type" value="Genomic_DNA"/>
</dbReference>
<evidence type="ECO:0000313" key="9">
    <source>
        <dbReference type="EMBL" id="QQD24718.1"/>
    </source>
</evidence>
<reference evidence="9 10" key="1">
    <citation type="submission" date="2019-11" db="EMBL/GenBank/DDBJ databases">
        <title>Venatorbacter sp. nov. a predator of Campylobacter and other Gram-negative bacteria.</title>
        <authorList>
            <person name="Saeedi A."/>
            <person name="Cummings N.J."/>
            <person name="Connerton I.F."/>
            <person name="Connerton P.L."/>
        </authorList>
    </citation>
    <scope>NUCLEOTIDE SEQUENCE [LARGE SCALE GENOMIC DNA]</scope>
    <source>
        <strain evidence="9">XL5</strain>
    </source>
</reference>
<keyword evidence="9" id="KW-0969">Cilium</keyword>
<dbReference type="InterPro" id="IPR025965">
    <property type="entry name" value="FlgD/Vpr_Ig-like"/>
</dbReference>
<evidence type="ECO:0000256" key="1">
    <source>
        <dbReference type="ARBA" id="ARBA00010577"/>
    </source>
</evidence>
<dbReference type="KEGG" id="vcw:GJQ55_09705"/>
<comment type="function">
    <text evidence="4 5">Required for flagellar hook formation. May act as a scaffolding protein.</text>
</comment>
<protein>
    <recommendedName>
        <fullName evidence="2 5">Basal-body rod modification protein FlgD</fullName>
    </recommendedName>
</protein>
<organism evidence="9 10">
    <name type="scientific">Venatoribacter cucullus</name>
    <dbReference type="NCBI Taxonomy" id="2661630"/>
    <lineage>
        <taxon>Bacteria</taxon>
        <taxon>Pseudomonadati</taxon>
        <taxon>Pseudomonadota</taxon>
        <taxon>Gammaproteobacteria</taxon>
        <taxon>Oceanospirillales</taxon>
        <taxon>Oceanospirillaceae</taxon>
        <taxon>Venatoribacter</taxon>
    </lineage>
</organism>
<feature type="compositionally biased region" description="Basic and acidic residues" evidence="6">
    <location>
        <begin position="14"/>
        <end position="27"/>
    </location>
</feature>
<evidence type="ECO:0000259" key="7">
    <source>
        <dbReference type="Pfam" id="PF13860"/>
    </source>
</evidence>
<evidence type="ECO:0000313" key="10">
    <source>
        <dbReference type="Proteomes" id="UP000596074"/>
    </source>
</evidence>
<evidence type="ECO:0000259" key="8">
    <source>
        <dbReference type="Pfam" id="PF13861"/>
    </source>
</evidence>
<dbReference type="Pfam" id="PF03963">
    <property type="entry name" value="FlgD"/>
    <property type="match status" value="1"/>
</dbReference>
<evidence type="ECO:0000256" key="3">
    <source>
        <dbReference type="ARBA" id="ARBA00022795"/>
    </source>
</evidence>
<dbReference type="Gene3D" id="2.60.40.4070">
    <property type="match status" value="1"/>
</dbReference>
<accession>A0A9X7YP02</accession>
<proteinExistence type="inferred from homology"/>
<keyword evidence="3 5" id="KW-1005">Bacterial flagellum biogenesis</keyword>
<evidence type="ECO:0000256" key="4">
    <source>
        <dbReference type="ARBA" id="ARBA00024746"/>
    </source>
</evidence>